<dbReference type="Proteomes" id="UP000278632">
    <property type="component" value="Unassembled WGS sequence"/>
</dbReference>
<sequence length="61" mass="6893">MLSREAVRQILQQACSRNLWMAVPIELEDYIVDFAAKNMRAEDVNDSVCGELFELAATCTL</sequence>
<accession>A0A369LEB1</accession>
<keyword evidence="2" id="KW-1185">Reference proteome</keyword>
<dbReference type="EMBL" id="QICD01000065">
    <property type="protein sequence ID" value="RNL37226.1"/>
    <property type="molecule type" value="Genomic_DNA"/>
</dbReference>
<evidence type="ECO:0000313" key="1">
    <source>
        <dbReference type="EMBL" id="RNL37226.1"/>
    </source>
</evidence>
<dbReference type="AlphaFoldDB" id="A0A369LEB1"/>
<comment type="caution">
    <text evidence="1">The sequence shown here is derived from an EMBL/GenBank/DDBJ whole genome shotgun (WGS) entry which is preliminary data.</text>
</comment>
<protein>
    <submittedName>
        <fullName evidence="1">Uncharacterized protein</fullName>
    </submittedName>
</protein>
<reference evidence="2" key="1">
    <citation type="submission" date="2018-05" db="EMBL/GenBank/DDBJ databases">
        <title>Genome Sequencing of selected type strains of the family Eggerthellaceae.</title>
        <authorList>
            <person name="Danylec N."/>
            <person name="Stoll D.A."/>
            <person name="Doetsch A."/>
            <person name="Huch M."/>
        </authorList>
    </citation>
    <scope>NUCLEOTIDE SEQUENCE [LARGE SCALE GENOMIC DNA]</scope>
    <source>
        <strain evidence="2">DSM 16106</strain>
    </source>
</reference>
<gene>
    <name evidence="1" type="ORF">DMP08_12330</name>
</gene>
<evidence type="ECO:0000313" key="2">
    <source>
        <dbReference type="Proteomes" id="UP000278632"/>
    </source>
</evidence>
<proteinExistence type="predicted"/>
<name>A0A369LEB1_9ACTN</name>
<organism evidence="1 2">
    <name type="scientific">Paraeggerthella hongkongensis</name>
    <dbReference type="NCBI Taxonomy" id="230658"/>
    <lineage>
        <taxon>Bacteria</taxon>
        <taxon>Bacillati</taxon>
        <taxon>Actinomycetota</taxon>
        <taxon>Coriobacteriia</taxon>
        <taxon>Eggerthellales</taxon>
        <taxon>Eggerthellaceae</taxon>
        <taxon>Paraeggerthella</taxon>
    </lineage>
</organism>